<keyword evidence="1" id="KW-1133">Transmembrane helix</keyword>
<dbReference type="PANTHER" id="PTHR11614">
    <property type="entry name" value="PHOSPHOLIPASE-RELATED"/>
    <property type="match status" value="1"/>
</dbReference>
<name>A0A917JJ95_9GAMM</name>
<evidence type="ECO:0000259" key="2">
    <source>
        <dbReference type="Pfam" id="PF12146"/>
    </source>
</evidence>
<evidence type="ECO:0000313" key="3">
    <source>
        <dbReference type="EMBL" id="GGI67174.1"/>
    </source>
</evidence>
<reference evidence="3" key="1">
    <citation type="journal article" date="2014" name="Int. J. Syst. Evol. Microbiol.">
        <title>Complete genome sequence of Corynebacterium casei LMG S-19264T (=DSM 44701T), isolated from a smear-ripened cheese.</title>
        <authorList>
            <consortium name="US DOE Joint Genome Institute (JGI-PGF)"/>
            <person name="Walter F."/>
            <person name="Albersmeier A."/>
            <person name="Kalinowski J."/>
            <person name="Ruckert C."/>
        </authorList>
    </citation>
    <scope>NUCLEOTIDE SEQUENCE</scope>
    <source>
        <strain evidence="3">JCM 30804</strain>
    </source>
</reference>
<sequence length="326" mass="36346">MRKIFIAIITTPIIYLIVAITLVHFPFERTSPEKGLDFDVIETEAFLADNIEETGYLSRDKTELFYRYIQGHSDISIVLLHGSGSEGRYLIPLAHKLNSLLDISVVIPDLRGHGRSMGQQPGDVHYLGQFEHDLEDLLLHLKSSKPDNVFLLGGHSSGGGLVVKHGGNSLAQFNGAILLAPYLGYQAPTVRPNSGGWVQVVVPRYIGLAMLNNVGITYFNNTPVLFFNRPAGVMDHLQVDSYSYRLNESFAPVSYAADLSANKNPILLLVGKEDEAFYAQAYKDVMNSYAPHTELYILENVKHLDITSNEKAVSLIVQWIEKTYHK</sequence>
<dbReference type="InterPro" id="IPR029058">
    <property type="entry name" value="AB_hydrolase_fold"/>
</dbReference>
<evidence type="ECO:0000256" key="1">
    <source>
        <dbReference type="SAM" id="Phobius"/>
    </source>
</evidence>
<feature type="transmembrane region" description="Helical" evidence="1">
    <location>
        <begin position="5"/>
        <end position="27"/>
    </location>
</feature>
<dbReference type="Gene3D" id="3.40.50.1820">
    <property type="entry name" value="alpha/beta hydrolase"/>
    <property type="match status" value="1"/>
</dbReference>
<accession>A0A917JJ95</accession>
<dbReference type="Proteomes" id="UP000613743">
    <property type="component" value="Unassembled WGS sequence"/>
</dbReference>
<feature type="domain" description="Serine aminopeptidase S33" evidence="2">
    <location>
        <begin position="74"/>
        <end position="303"/>
    </location>
</feature>
<proteinExistence type="predicted"/>
<dbReference type="AlphaFoldDB" id="A0A917JJ95"/>
<keyword evidence="1" id="KW-0812">Transmembrane</keyword>
<dbReference type="SUPFAM" id="SSF53474">
    <property type="entry name" value="alpha/beta-Hydrolases"/>
    <property type="match status" value="1"/>
</dbReference>
<reference evidence="3" key="2">
    <citation type="submission" date="2020-09" db="EMBL/GenBank/DDBJ databases">
        <authorList>
            <person name="Sun Q."/>
            <person name="Ohkuma M."/>
        </authorList>
    </citation>
    <scope>NUCLEOTIDE SEQUENCE</scope>
    <source>
        <strain evidence="3">JCM 30804</strain>
    </source>
</reference>
<dbReference type="RefSeq" id="WP_188916634.1">
    <property type="nucleotide sequence ID" value="NZ_BMPZ01000001.1"/>
</dbReference>
<protein>
    <submittedName>
        <fullName evidence="3">Alpha/beta hydrolase</fullName>
    </submittedName>
</protein>
<gene>
    <name evidence="3" type="ORF">GCM10009332_00260</name>
</gene>
<dbReference type="InterPro" id="IPR022742">
    <property type="entry name" value="Hydrolase_4"/>
</dbReference>
<keyword evidence="4" id="KW-1185">Reference proteome</keyword>
<keyword evidence="3" id="KW-0378">Hydrolase</keyword>
<dbReference type="Pfam" id="PF12146">
    <property type="entry name" value="Hydrolase_4"/>
    <property type="match status" value="1"/>
</dbReference>
<comment type="caution">
    <text evidence="3">The sequence shown here is derived from an EMBL/GenBank/DDBJ whole genome shotgun (WGS) entry which is preliminary data.</text>
</comment>
<dbReference type="EMBL" id="BMPZ01000001">
    <property type="protein sequence ID" value="GGI67174.1"/>
    <property type="molecule type" value="Genomic_DNA"/>
</dbReference>
<dbReference type="GO" id="GO:0016787">
    <property type="term" value="F:hydrolase activity"/>
    <property type="evidence" value="ECO:0007669"/>
    <property type="project" value="UniProtKB-KW"/>
</dbReference>
<keyword evidence="1" id="KW-0472">Membrane</keyword>
<dbReference type="InterPro" id="IPR051044">
    <property type="entry name" value="MAG_DAG_Lipase"/>
</dbReference>
<organism evidence="3 4">
    <name type="scientific">Shewanella gelidii</name>
    <dbReference type="NCBI Taxonomy" id="1642821"/>
    <lineage>
        <taxon>Bacteria</taxon>
        <taxon>Pseudomonadati</taxon>
        <taxon>Pseudomonadota</taxon>
        <taxon>Gammaproteobacteria</taxon>
        <taxon>Alteromonadales</taxon>
        <taxon>Shewanellaceae</taxon>
        <taxon>Shewanella</taxon>
    </lineage>
</organism>
<evidence type="ECO:0000313" key="4">
    <source>
        <dbReference type="Proteomes" id="UP000613743"/>
    </source>
</evidence>